<accession>X1AQZ8</accession>
<dbReference type="InterPro" id="IPR035068">
    <property type="entry name" value="TldD/PmbA_N"/>
</dbReference>
<dbReference type="InterPro" id="IPR036059">
    <property type="entry name" value="TldD/PmbA_sf"/>
</dbReference>
<dbReference type="PANTHER" id="PTHR30624:SF4">
    <property type="entry name" value="METALLOPROTEASE TLDD"/>
    <property type="match status" value="1"/>
</dbReference>
<dbReference type="SUPFAM" id="SSF111283">
    <property type="entry name" value="Putative modulator of DNA gyrase, PmbA/TldD"/>
    <property type="match status" value="1"/>
</dbReference>
<comment type="caution">
    <text evidence="4">The sequence shown here is derived from an EMBL/GenBank/DDBJ whole genome shotgun (WGS) entry which is preliminary data.</text>
</comment>
<dbReference type="Pfam" id="PF19289">
    <property type="entry name" value="PmbA_TldD_3rd"/>
    <property type="match status" value="1"/>
</dbReference>
<dbReference type="GO" id="GO:0008237">
    <property type="term" value="F:metallopeptidase activity"/>
    <property type="evidence" value="ECO:0007669"/>
    <property type="project" value="InterPro"/>
</dbReference>
<evidence type="ECO:0000256" key="1">
    <source>
        <dbReference type="ARBA" id="ARBA00005836"/>
    </source>
</evidence>
<dbReference type="Pfam" id="PF19290">
    <property type="entry name" value="PmbA_TldD_2nd"/>
    <property type="match status" value="1"/>
</dbReference>
<dbReference type="PANTHER" id="PTHR30624">
    <property type="entry name" value="UNCHARACTERIZED PROTEIN TLDD AND PMBA"/>
    <property type="match status" value="1"/>
</dbReference>
<proteinExistence type="inferred from homology"/>
<dbReference type="EMBL" id="BART01000394">
    <property type="protein sequence ID" value="GAG71767.1"/>
    <property type="molecule type" value="Genomic_DNA"/>
</dbReference>
<dbReference type="GO" id="GO:0006508">
    <property type="term" value="P:proteolysis"/>
    <property type="evidence" value="ECO:0007669"/>
    <property type="project" value="InterPro"/>
</dbReference>
<name>X1AQZ8_9ZZZZ</name>
<gene>
    <name evidence="4" type="ORF">S01H4_01949</name>
</gene>
<feature type="domain" description="Metalloprotease TldD/E central" evidence="3">
    <location>
        <begin position="3"/>
        <end position="82"/>
    </location>
</feature>
<evidence type="ECO:0008006" key="5">
    <source>
        <dbReference type="Google" id="ProtNLM"/>
    </source>
</evidence>
<sequence length="324" mass="34866">IIQVTSTLSDTREEIYIANSYGAFSFEKMVKTFLAVNVVARKGKDIRTGYKSLARSSGYETFDFKNPKSLAREASKIAVNMLDAVNAPAGELPVVVGPAFGGVIFHEACGHGLEADAILKGASVFKDKIGKKIATSMVTAIDDSTLDYHWGSYKFDGEGYPSSKTVLIKDGILQSYIYDLRTSKKLGAKQTGNGRRQSFRHVPVPRMSNTYIESRDEDSGSIIKSVNKGIYAREFAGGQVDPATGDFVFGISEGYLIENGKISFPIKDATLIGNGPDILKKIEVVASDLDFAPGFCGKSGQSISNEVGQPTIKVSKITVGGTEN</sequence>
<dbReference type="InterPro" id="IPR045569">
    <property type="entry name" value="Metalloprtase-TldD/E_C"/>
</dbReference>
<organism evidence="4">
    <name type="scientific">marine sediment metagenome</name>
    <dbReference type="NCBI Taxonomy" id="412755"/>
    <lineage>
        <taxon>unclassified sequences</taxon>
        <taxon>metagenomes</taxon>
        <taxon>ecological metagenomes</taxon>
    </lineage>
</organism>
<evidence type="ECO:0000259" key="3">
    <source>
        <dbReference type="Pfam" id="PF19290"/>
    </source>
</evidence>
<evidence type="ECO:0000313" key="4">
    <source>
        <dbReference type="EMBL" id="GAG71767.1"/>
    </source>
</evidence>
<evidence type="ECO:0000259" key="2">
    <source>
        <dbReference type="Pfam" id="PF19289"/>
    </source>
</evidence>
<dbReference type="InterPro" id="IPR051463">
    <property type="entry name" value="Peptidase_U62_metallo"/>
</dbReference>
<dbReference type="AlphaFoldDB" id="X1AQZ8"/>
<feature type="domain" description="Metalloprotease TldD/E C-terminal" evidence="2">
    <location>
        <begin position="90"/>
        <end position="321"/>
    </location>
</feature>
<protein>
    <recommendedName>
        <fullName evidence="5">TldD/PmbA family protein</fullName>
    </recommendedName>
</protein>
<comment type="similarity">
    <text evidence="1">Belongs to the peptidase U62 family.</text>
</comment>
<reference evidence="4" key="1">
    <citation type="journal article" date="2014" name="Front. Microbiol.">
        <title>High frequency of phylogenetically diverse reductive dehalogenase-homologous genes in deep subseafloor sedimentary metagenomes.</title>
        <authorList>
            <person name="Kawai M."/>
            <person name="Futagami T."/>
            <person name="Toyoda A."/>
            <person name="Takaki Y."/>
            <person name="Nishi S."/>
            <person name="Hori S."/>
            <person name="Arai W."/>
            <person name="Tsubouchi T."/>
            <person name="Morono Y."/>
            <person name="Uchiyama I."/>
            <person name="Ito T."/>
            <person name="Fujiyama A."/>
            <person name="Inagaki F."/>
            <person name="Takami H."/>
        </authorList>
    </citation>
    <scope>NUCLEOTIDE SEQUENCE</scope>
    <source>
        <strain evidence="4">Expedition CK06-06</strain>
    </source>
</reference>
<feature type="non-terminal residue" evidence="4">
    <location>
        <position position="1"/>
    </location>
</feature>
<dbReference type="GO" id="GO:0005829">
    <property type="term" value="C:cytosol"/>
    <property type="evidence" value="ECO:0007669"/>
    <property type="project" value="TreeGrafter"/>
</dbReference>
<dbReference type="InterPro" id="IPR045570">
    <property type="entry name" value="Metalloprtase-TldD/E_cen_dom"/>
</dbReference>
<dbReference type="Gene3D" id="3.30.2290.10">
    <property type="entry name" value="PmbA/TldD superfamily"/>
    <property type="match status" value="1"/>
</dbReference>